<dbReference type="InterPro" id="IPR036864">
    <property type="entry name" value="Zn2-C6_fun-type_DNA-bd_sf"/>
</dbReference>
<accession>A0A2I2GH36</accession>
<dbReference type="InterPro" id="IPR052360">
    <property type="entry name" value="Transcr_Regulatory_Proteins"/>
</dbReference>
<dbReference type="CDD" id="cd00067">
    <property type="entry name" value="GAL4"/>
    <property type="match status" value="1"/>
</dbReference>
<evidence type="ECO:0000259" key="7">
    <source>
        <dbReference type="PROSITE" id="PS50048"/>
    </source>
</evidence>
<reference evidence="8 9" key="1">
    <citation type="submission" date="2016-12" db="EMBL/GenBank/DDBJ databases">
        <title>The genomes of Aspergillus section Nigri reveals drivers in fungal speciation.</title>
        <authorList>
            <consortium name="DOE Joint Genome Institute"/>
            <person name="Vesth T.C."/>
            <person name="Nybo J."/>
            <person name="Theobald S."/>
            <person name="Brandl J."/>
            <person name="Frisvad J.C."/>
            <person name="Nielsen K.F."/>
            <person name="Lyhne E.K."/>
            <person name="Kogle M.E."/>
            <person name="Kuo A."/>
            <person name="Riley R."/>
            <person name="Clum A."/>
            <person name="Nolan M."/>
            <person name="Lipzen A."/>
            <person name="Salamov A."/>
            <person name="Henrissat B."/>
            <person name="Wiebenga A."/>
            <person name="De Vries R.P."/>
            <person name="Grigoriev I.V."/>
            <person name="Mortensen U.H."/>
            <person name="Andersen M.R."/>
            <person name="Baker S.E."/>
        </authorList>
    </citation>
    <scope>NUCLEOTIDE SEQUENCE [LARGE SCALE GENOMIC DNA]</scope>
    <source>
        <strain evidence="8 9">IBT 23096</strain>
    </source>
</reference>
<dbReference type="GeneID" id="36561675"/>
<proteinExistence type="predicted"/>
<dbReference type="GO" id="GO:0009893">
    <property type="term" value="P:positive regulation of metabolic process"/>
    <property type="evidence" value="ECO:0007669"/>
    <property type="project" value="UniProtKB-ARBA"/>
</dbReference>
<dbReference type="AlphaFoldDB" id="A0A2I2GH36"/>
<evidence type="ECO:0000256" key="3">
    <source>
        <dbReference type="ARBA" id="ARBA00023015"/>
    </source>
</evidence>
<dbReference type="SMART" id="SM00066">
    <property type="entry name" value="GAL4"/>
    <property type="match status" value="1"/>
</dbReference>
<evidence type="ECO:0000256" key="4">
    <source>
        <dbReference type="ARBA" id="ARBA00023125"/>
    </source>
</evidence>
<dbReference type="Pfam" id="PF11951">
    <property type="entry name" value="Fungal_trans_2"/>
    <property type="match status" value="1"/>
</dbReference>
<dbReference type="InterPro" id="IPR001138">
    <property type="entry name" value="Zn2Cys6_DnaBD"/>
</dbReference>
<dbReference type="VEuPathDB" id="FungiDB:P170DRAFT_488631"/>
<keyword evidence="6" id="KW-0539">Nucleus</keyword>
<evidence type="ECO:0000256" key="5">
    <source>
        <dbReference type="ARBA" id="ARBA00023163"/>
    </source>
</evidence>
<dbReference type="GO" id="GO:0003677">
    <property type="term" value="F:DNA binding"/>
    <property type="evidence" value="ECO:0007669"/>
    <property type="project" value="UniProtKB-KW"/>
</dbReference>
<dbReference type="Pfam" id="PF00172">
    <property type="entry name" value="Zn_clus"/>
    <property type="match status" value="1"/>
</dbReference>
<dbReference type="RefSeq" id="XP_024707449.1">
    <property type="nucleotide sequence ID" value="XM_024853974.1"/>
</dbReference>
<evidence type="ECO:0000313" key="8">
    <source>
        <dbReference type="EMBL" id="PLB52147.1"/>
    </source>
</evidence>
<dbReference type="GO" id="GO:0008270">
    <property type="term" value="F:zinc ion binding"/>
    <property type="evidence" value="ECO:0007669"/>
    <property type="project" value="InterPro"/>
</dbReference>
<dbReference type="EMBL" id="MSFO01000002">
    <property type="protein sequence ID" value="PLB52147.1"/>
    <property type="molecule type" value="Genomic_DNA"/>
</dbReference>
<feature type="domain" description="Zn(2)-C6 fungal-type" evidence="7">
    <location>
        <begin position="25"/>
        <end position="53"/>
    </location>
</feature>
<dbReference type="InterPro" id="IPR021858">
    <property type="entry name" value="Fun_TF"/>
</dbReference>
<dbReference type="Gene3D" id="4.10.240.10">
    <property type="entry name" value="Zn(2)-C6 fungal-type DNA-binding domain"/>
    <property type="match status" value="1"/>
</dbReference>
<keyword evidence="1" id="KW-0479">Metal-binding</keyword>
<dbReference type="PROSITE" id="PS00463">
    <property type="entry name" value="ZN2_CY6_FUNGAL_1"/>
    <property type="match status" value="1"/>
</dbReference>
<evidence type="ECO:0000256" key="6">
    <source>
        <dbReference type="ARBA" id="ARBA00023242"/>
    </source>
</evidence>
<dbReference type="STRING" id="1392250.A0A2I2GH36"/>
<keyword evidence="2" id="KW-0862">Zinc</keyword>
<dbReference type="OrthoDB" id="2593732at2759"/>
<dbReference type="PROSITE" id="PS50048">
    <property type="entry name" value="ZN2_CY6_FUNGAL_2"/>
    <property type="match status" value="1"/>
</dbReference>
<keyword evidence="3" id="KW-0805">Transcription regulation</keyword>
<keyword evidence="4" id="KW-0238">DNA-binding</keyword>
<evidence type="ECO:0000313" key="9">
    <source>
        <dbReference type="Proteomes" id="UP000234275"/>
    </source>
</evidence>
<keyword evidence="9" id="KW-1185">Reference proteome</keyword>
<gene>
    <name evidence="8" type="ORF">P170DRAFT_488631</name>
</gene>
<organism evidence="8 9">
    <name type="scientific">Aspergillus steynii IBT 23096</name>
    <dbReference type="NCBI Taxonomy" id="1392250"/>
    <lineage>
        <taxon>Eukaryota</taxon>
        <taxon>Fungi</taxon>
        <taxon>Dikarya</taxon>
        <taxon>Ascomycota</taxon>
        <taxon>Pezizomycotina</taxon>
        <taxon>Eurotiomycetes</taxon>
        <taxon>Eurotiomycetidae</taxon>
        <taxon>Eurotiales</taxon>
        <taxon>Aspergillaceae</taxon>
        <taxon>Aspergillus</taxon>
        <taxon>Aspergillus subgen. Circumdati</taxon>
    </lineage>
</organism>
<dbReference type="GO" id="GO:0000981">
    <property type="term" value="F:DNA-binding transcription factor activity, RNA polymerase II-specific"/>
    <property type="evidence" value="ECO:0007669"/>
    <property type="project" value="InterPro"/>
</dbReference>
<evidence type="ECO:0000256" key="2">
    <source>
        <dbReference type="ARBA" id="ARBA00022833"/>
    </source>
</evidence>
<name>A0A2I2GH36_9EURO</name>
<sequence>MGGTTTTKASQASGYRRPTRYAKSGCRTCKIRHIKCDEEKPACRKCTNSGRVCDGYGRTGRPRYLLISRNPGPFPGVAPEERSSLDYFRYAPALKLTGLFKSEFWDSLVLQTCFAESSVLHAIVALAAAHRSRFSPWGNEKAASAKSYDSFALIQYNKAIKSLTTHVTAADIESVRIAIISSIVFVCLDMLRGEYNSMNMHFQHGIRLLNLLQSSGKGLRQARHIFVQQNPQSTDEHLIHAFARLHLQFMMLGSGLFDDDALFTPAFVYGHQQISVPRIFSIVQEARRSLDQILSSVIQLALKFAADHISSAAYLPPLSPTLLKQQEALKLTLQDWIEAFDSPLSLGTAQTSRYGELALRVLRIHWTMATILLSTCFATKETAFDSHTSAFESIINQIEALGAVVANTPQHIGPTKANNNFCQIGASFSIDLGCYAPLYFTALKCRVPHIRRHAISILQQCKHTEGVWTGPVLARLATCVVDTEERDFSTALYSDSQENKPSFTLPEYSRFYCVRCVLPKESRDAKPKKRTVGTLICHRFCHELGKDGGWVSKSYDIDFNP</sequence>
<comment type="caution">
    <text evidence="8">The sequence shown here is derived from an EMBL/GenBank/DDBJ whole genome shotgun (WGS) entry which is preliminary data.</text>
</comment>
<dbReference type="PANTHER" id="PTHR36206:SF16">
    <property type="entry name" value="TRANSCRIPTION FACTOR DOMAIN-CONTAINING PROTEIN-RELATED"/>
    <property type="match status" value="1"/>
</dbReference>
<evidence type="ECO:0000256" key="1">
    <source>
        <dbReference type="ARBA" id="ARBA00022723"/>
    </source>
</evidence>
<dbReference type="Proteomes" id="UP000234275">
    <property type="component" value="Unassembled WGS sequence"/>
</dbReference>
<dbReference type="PANTHER" id="PTHR36206">
    <property type="entry name" value="ASPERCRYPTIN BIOSYNTHESIS CLUSTER-SPECIFIC TRANSCRIPTION REGULATOR ATNN-RELATED"/>
    <property type="match status" value="1"/>
</dbReference>
<keyword evidence="5" id="KW-0804">Transcription</keyword>
<protein>
    <recommendedName>
        <fullName evidence="7">Zn(2)-C6 fungal-type domain-containing protein</fullName>
    </recommendedName>
</protein>
<dbReference type="SUPFAM" id="SSF57701">
    <property type="entry name" value="Zn2/Cys6 DNA-binding domain"/>
    <property type="match status" value="1"/>
</dbReference>